<organism evidence="2 3">
    <name type="scientific">Steroidobacter agaridevorans</name>
    <dbReference type="NCBI Taxonomy" id="2695856"/>
    <lineage>
        <taxon>Bacteria</taxon>
        <taxon>Pseudomonadati</taxon>
        <taxon>Pseudomonadota</taxon>
        <taxon>Gammaproteobacteria</taxon>
        <taxon>Steroidobacterales</taxon>
        <taxon>Steroidobacteraceae</taxon>
        <taxon>Steroidobacter</taxon>
    </lineage>
</organism>
<protein>
    <submittedName>
        <fullName evidence="2">D-glutamate deacylase</fullName>
    </submittedName>
</protein>
<dbReference type="InterPro" id="IPR011059">
    <property type="entry name" value="Metal-dep_hydrolase_composite"/>
</dbReference>
<dbReference type="Pfam" id="PF07969">
    <property type="entry name" value="Amidohydro_3"/>
    <property type="match status" value="1"/>
</dbReference>
<dbReference type="Gene3D" id="3.30.1490.130">
    <property type="entry name" value="D-aminoacylase. Domain 3"/>
    <property type="match status" value="1"/>
</dbReference>
<dbReference type="InterPro" id="IPR050378">
    <property type="entry name" value="Metallo-dep_Hydrolases_sf"/>
</dbReference>
<dbReference type="InterPro" id="IPR013108">
    <property type="entry name" value="Amidohydro_3"/>
</dbReference>
<reference evidence="3" key="1">
    <citation type="submission" date="2020-01" db="EMBL/GenBank/DDBJ databases">
        <title>'Steroidobacter agaridevorans' sp. nov., agar-degrading bacteria isolated from rhizosphere soils.</title>
        <authorList>
            <person name="Ikenaga M."/>
            <person name="Kataoka M."/>
            <person name="Murouchi A."/>
            <person name="Katsuragi S."/>
            <person name="Sakai M."/>
        </authorList>
    </citation>
    <scope>NUCLEOTIDE SEQUENCE [LARGE SCALE GENOMIC DNA]</scope>
    <source>
        <strain evidence="3">YU21-B</strain>
    </source>
</reference>
<dbReference type="Gene3D" id="3.20.20.140">
    <property type="entry name" value="Metal-dependent hydrolases"/>
    <property type="match status" value="1"/>
</dbReference>
<evidence type="ECO:0000259" key="1">
    <source>
        <dbReference type="Pfam" id="PF07969"/>
    </source>
</evidence>
<dbReference type="EMBL" id="BLJN01000006">
    <property type="protein sequence ID" value="GFE83655.1"/>
    <property type="molecule type" value="Genomic_DNA"/>
</dbReference>
<dbReference type="PANTHER" id="PTHR11647">
    <property type="entry name" value="HYDRANTOINASE/DIHYDROPYRIMIDINASE FAMILY MEMBER"/>
    <property type="match status" value="1"/>
</dbReference>
<dbReference type="GO" id="GO:0016811">
    <property type="term" value="F:hydrolase activity, acting on carbon-nitrogen (but not peptide) bonds, in linear amides"/>
    <property type="evidence" value="ECO:0007669"/>
    <property type="project" value="InterPro"/>
</dbReference>
<evidence type="ECO:0000313" key="3">
    <source>
        <dbReference type="Proteomes" id="UP000445000"/>
    </source>
</evidence>
<dbReference type="InterPro" id="IPR032466">
    <property type="entry name" value="Metal_Hydrolase"/>
</dbReference>
<dbReference type="PANTHER" id="PTHR11647:SF1">
    <property type="entry name" value="COLLAPSIN RESPONSE MEDIATOR PROTEIN"/>
    <property type="match status" value="1"/>
</dbReference>
<dbReference type="InterPro" id="IPR023100">
    <property type="entry name" value="D-aminoacylase_insert_dom_sf"/>
</dbReference>
<dbReference type="Gene3D" id="2.30.40.10">
    <property type="entry name" value="Urease, subunit C, domain 1"/>
    <property type="match status" value="1"/>
</dbReference>
<dbReference type="NCBIfam" id="NF006560">
    <property type="entry name" value="PRK09061.1"/>
    <property type="match status" value="1"/>
</dbReference>
<sequence>MKHLIVAMVTTLAPALVWSAPYDLVIRGGRVLDPETGLDATLHVGINEGRIARISAEPLTGTRTLDARGLVVAPGFIDLHQHGQDEASGVLKAFDGVTSGLEMEIGVPDVKAFLARKSGRSLINYGTTASHAAARAAALGAPLSGTDLIPASGPATNDPATADQVAQMQARLASEIDAGALGIGMGIQYVPGATRQEIIHIFQSAASRNVPVFTHIRSVGRKEPGSSIESVSEVIGAAAVTGAALQIVHINSTCLADVPECLAMVAGAKARGLDVTAEAYPYVAGMTAINSALFNPGWQEKFGIGYDSLMLPDTGERLTKERFDELHASPGSLPVVLFVNRQEVVDAVIAHPLTSIASDGDMGHPRNAGTYSNVLARYVRELRTISLMDAIRKMSLMPAQRLEKATAAARRKGRIQEGADADIVVFDPATVQDRATYAQPGERSTGMRFVVVNGVLVIDKGSLVPNVSPGKSVVSDRHNGVAR</sequence>
<name>A0A829YK08_9GAMM</name>
<dbReference type="SUPFAM" id="SSF51556">
    <property type="entry name" value="Metallo-dependent hydrolases"/>
    <property type="match status" value="1"/>
</dbReference>
<dbReference type="AlphaFoldDB" id="A0A829YK08"/>
<keyword evidence="3" id="KW-1185">Reference proteome</keyword>
<dbReference type="RefSeq" id="WP_202626951.1">
    <property type="nucleotide sequence ID" value="NZ_BLJN01000006.1"/>
</dbReference>
<proteinExistence type="predicted"/>
<accession>A0A829YK08</accession>
<feature type="domain" description="Amidohydrolase 3" evidence="1">
    <location>
        <begin position="64"/>
        <end position="457"/>
    </location>
</feature>
<dbReference type="Proteomes" id="UP000445000">
    <property type="component" value="Unassembled WGS sequence"/>
</dbReference>
<evidence type="ECO:0000313" key="2">
    <source>
        <dbReference type="EMBL" id="GFE83655.1"/>
    </source>
</evidence>
<gene>
    <name evidence="2" type="ORF">GCM10011487_56550</name>
</gene>
<dbReference type="SUPFAM" id="SSF51338">
    <property type="entry name" value="Composite domain of metallo-dependent hydrolases"/>
    <property type="match status" value="1"/>
</dbReference>
<comment type="caution">
    <text evidence="2">The sequence shown here is derived from an EMBL/GenBank/DDBJ whole genome shotgun (WGS) entry which is preliminary data.</text>
</comment>